<accession>A0A170RU94</accession>
<name>A0A170RU94_STRLU</name>
<keyword evidence="1" id="KW-0808">Transferase</keyword>
<evidence type="ECO:0000313" key="2">
    <source>
        <dbReference type="Proteomes" id="UP000217676"/>
    </source>
</evidence>
<keyword evidence="2" id="KW-1185">Reference proteome</keyword>
<dbReference type="KEGG" id="slau:SLA_0079"/>
<dbReference type="GO" id="GO:0008168">
    <property type="term" value="F:methyltransferase activity"/>
    <property type="evidence" value="ECO:0007669"/>
    <property type="project" value="UniProtKB-KW"/>
</dbReference>
<protein>
    <submittedName>
        <fullName evidence="1">Methyltransferase type 12</fullName>
    </submittedName>
</protein>
<dbReference type="AlphaFoldDB" id="A0A170RU94"/>
<reference evidence="1 2" key="1">
    <citation type="journal article" date="2016" name="Genome Announc.">
        <title>Complete Genome Sequence of Thiostrepton-Producing Streptomyces laurentii ATCC 31255.</title>
        <authorList>
            <person name="Doi K."/>
            <person name="Fujino Y."/>
            <person name="Nagayoshi Y."/>
            <person name="Ohshima T."/>
            <person name="Ogata S."/>
        </authorList>
    </citation>
    <scope>NUCLEOTIDE SEQUENCE [LARGE SCALE GENOMIC DNA]</scope>
    <source>
        <strain evidence="1 2">ATCC 31255</strain>
    </source>
</reference>
<dbReference type="EMBL" id="AP017424">
    <property type="protein sequence ID" value="BAU81034.1"/>
    <property type="molecule type" value="Genomic_DNA"/>
</dbReference>
<evidence type="ECO:0000313" key="1">
    <source>
        <dbReference type="EMBL" id="BAU81034.1"/>
    </source>
</evidence>
<keyword evidence="1" id="KW-0489">Methyltransferase</keyword>
<organism evidence="1 2">
    <name type="scientific">Streptomyces laurentii</name>
    <dbReference type="NCBI Taxonomy" id="39478"/>
    <lineage>
        <taxon>Bacteria</taxon>
        <taxon>Bacillati</taxon>
        <taxon>Actinomycetota</taxon>
        <taxon>Actinomycetes</taxon>
        <taxon>Kitasatosporales</taxon>
        <taxon>Streptomycetaceae</taxon>
        <taxon>Streptomyces</taxon>
    </lineage>
</organism>
<dbReference type="GO" id="GO:0032259">
    <property type="term" value="P:methylation"/>
    <property type="evidence" value="ECO:0007669"/>
    <property type="project" value="UniProtKB-KW"/>
</dbReference>
<sequence>MSRSEVLSMAGRVAAPHAVVAIMGDGSLWTRQADWTAALRELMQCDVDR</sequence>
<dbReference type="Proteomes" id="UP000217676">
    <property type="component" value="Chromosome"/>
</dbReference>
<proteinExistence type="predicted"/>
<gene>
    <name evidence="1" type="ORF">SLA_0079</name>
</gene>